<proteinExistence type="inferred from homology"/>
<evidence type="ECO:0000259" key="5">
    <source>
        <dbReference type="PROSITE" id="PS01031"/>
    </source>
</evidence>
<feature type="compositionally biased region" description="Basic residues" evidence="4">
    <location>
        <begin position="99"/>
        <end position="109"/>
    </location>
</feature>
<comment type="similarity">
    <text evidence="2 3">Belongs to the small heat shock protein (HSP20) family.</text>
</comment>
<dbReference type="InterPro" id="IPR002068">
    <property type="entry name" value="A-crystallin/Hsp20_dom"/>
</dbReference>
<dbReference type="OrthoDB" id="5511210at2759"/>
<evidence type="ECO:0000256" key="3">
    <source>
        <dbReference type="RuleBase" id="RU003616"/>
    </source>
</evidence>
<sequence length="326" mass="35576">MGRPRRRLRAMGSPHDHREPRQQTPPTPTEDGATQRNANDEKHPSPDTVMDDESATAAPDPEEVAPEDSDDYGRSGPCPRWGRHGARPCGRGGREGRGGRGHRGGRGGPHRGPPPPHHHHPFSRPPHHGFPFAPPPPPPYRGGPHHPPPPPPFDFSAMFQSLGNLGSHPFVENLREQVQNFRDAQQQQGNARSGDNNATNDDPEDESFSPPIDIFNTPSAYVLHAALPGAKKEDVGVNWDPDTSTLSIAGVVYRPGDETFLQTLTPSSERRVGAFERTVTLPPAGCEKDGEVDGLSITAKMEDGLLVVTVPKVEKEWTEIHKVDIE</sequence>
<dbReference type="Gene3D" id="2.60.40.790">
    <property type="match status" value="1"/>
</dbReference>
<keyword evidence="1" id="KW-0346">Stress response</keyword>
<comment type="caution">
    <text evidence="6">The sequence shown here is derived from an EMBL/GenBank/DDBJ whole genome shotgun (WGS) entry which is preliminary data.</text>
</comment>
<gene>
    <name evidence="6" type="ORF">CBYS24578_00000499</name>
</gene>
<feature type="region of interest" description="Disordered" evidence="4">
    <location>
        <begin position="182"/>
        <end position="213"/>
    </location>
</feature>
<feature type="compositionally biased region" description="Acidic residues" evidence="4">
    <location>
        <begin position="49"/>
        <end position="70"/>
    </location>
</feature>
<keyword evidence="7" id="KW-1185">Reference proteome</keyword>
<evidence type="ECO:0000256" key="2">
    <source>
        <dbReference type="PROSITE-ProRule" id="PRU00285"/>
    </source>
</evidence>
<evidence type="ECO:0000313" key="6">
    <source>
        <dbReference type="EMBL" id="CAG9971497.1"/>
    </source>
</evidence>
<evidence type="ECO:0000313" key="7">
    <source>
        <dbReference type="Proteomes" id="UP000754883"/>
    </source>
</evidence>
<dbReference type="SUPFAM" id="SSF49764">
    <property type="entry name" value="HSP20-like chaperones"/>
    <property type="match status" value="1"/>
</dbReference>
<organism evidence="6 7">
    <name type="scientific">Clonostachys byssicola</name>
    <dbReference type="NCBI Taxonomy" id="160290"/>
    <lineage>
        <taxon>Eukaryota</taxon>
        <taxon>Fungi</taxon>
        <taxon>Dikarya</taxon>
        <taxon>Ascomycota</taxon>
        <taxon>Pezizomycotina</taxon>
        <taxon>Sordariomycetes</taxon>
        <taxon>Hypocreomycetidae</taxon>
        <taxon>Hypocreales</taxon>
        <taxon>Bionectriaceae</taxon>
        <taxon>Clonostachys</taxon>
    </lineage>
</organism>
<name>A0A9N9TZW5_9HYPO</name>
<dbReference type="Pfam" id="PF00011">
    <property type="entry name" value="HSP20"/>
    <property type="match status" value="1"/>
</dbReference>
<dbReference type="AlphaFoldDB" id="A0A9N9TZW5"/>
<dbReference type="Proteomes" id="UP000754883">
    <property type="component" value="Unassembled WGS sequence"/>
</dbReference>
<dbReference type="PANTHER" id="PTHR11527">
    <property type="entry name" value="HEAT-SHOCK PROTEIN 20 FAMILY MEMBER"/>
    <property type="match status" value="1"/>
</dbReference>
<dbReference type="CDD" id="cd06464">
    <property type="entry name" value="ACD_sHsps-like"/>
    <property type="match status" value="1"/>
</dbReference>
<reference evidence="6" key="1">
    <citation type="submission" date="2021-10" db="EMBL/GenBank/DDBJ databases">
        <authorList>
            <person name="Piombo E."/>
        </authorList>
    </citation>
    <scope>NUCLEOTIDE SEQUENCE</scope>
</reference>
<feature type="compositionally biased region" description="Pro residues" evidence="4">
    <location>
        <begin position="132"/>
        <end position="153"/>
    </location>
</feature>
<feature type="domain" description="SHSP" evidence="5">
    <location>
        <begin position="203"/>
        <end position="326"/>
    </location>
</feature>
<protein>
    <recommendedName>
        <fullName evidence="5">SHSP domain-containing protein</fullName>
    </recommendedName>
</protein>
<evidence type="ECO:0000256" key="1">
    <source>
        <dbReference type="ARBA" id="ARBA00023016"/>
    </source>
</evidence>
<dbReference type="PROSITE" id="PS01031">
    <property type="entry name" value="SHSP"/>
    <property type="match status" value="1"/>
</dbReference>
<dbReference type="EMBL" id="CABFNO020001240">
    <property type="protein sequence ID" value="CAG9971497.1"/>
    <property type="molecule type" value="Genomic_DNA"/>
</dbReference>
<feature type="non-terminal residue" evidence="6">
    <location>
        <position position="1"/>
    </location>
</feature>
<feature type="compositionally biased region" description="Basic residues" evidence="4">
    <location>
        <begin position="116"/>
        <end position="127"/>
    </location>
</feature>
<accession>A0A9N9TZW5</accession>
<dbReference type="InterPro" id="IPR031107">
    <property type="entry name" value="Small_HSP"/>
</dbReference>
<feature type="region of interest" description="Disordered" evidence="4">
    <location>
        <begin position="1"/>
        <end position="167"/>
    </location>
</feature>
<feature type="compositionally biased region" description="Polar residues" evidence="4">
    <location>
        <begin position="182"/>
        <end position="200"/>
    </location>
</feature>
<evidence type="ECO:0000256" key="4">
    <source>
        <dbReference type="SAM" id="MobiDB-lite"/>
    </source>
</evidence>
<dbReference type="InterPro" id="IPR008978">
    <property type="entry name" value="HSP20-like_chaperone"/>
</dbReference>